<keyword evidence="5" id="KW-0028">Amino-acid biosynthesis</keyword>
<proteinExistence type="inferred from homology"/>
<dbReference type="Proteomes" id="UP001551658">
    <property type="component" value="Unassembled WGS sequence"/>
</dbReference>
<gene>
    <name evidence="7" type="ORF">AB0H72_18705</name>
</gene>
<dbReference type="PANTHER" id="PTHR18968:SF13">
    <property type="entry name" value="ACETOLACTATE SYNTHASE CATALYTIC SUBUNIT, MITOCHONDRIAL"/>
    <property type="match status" value="1"/>
</dbReference>
<dbReference type="InterPro" id="IPR045229">
    <property type="entry name" value="TPP_enz"/>
</dbReference>
<dbReference type="SUPFAM" id="SSF52518">
    <property type="entry name" value="Thiamin diphosphate-binding fold (THDP-binding)"/>
    <property type="match status" value="1"/>
</dbReference>
<evidence type="ECO:0000256" key="3">
    <source>
        <dbReference type="ARBA" id="ARBA00007812"/>
    </source>
</evidence>
<dbReference type="EMBL" id="JBFAIH010000010">
    <property type="protein sequence ID" value="MEV0364724.1"/>
    <property type="molecule type" value="Genomic_DNA"/>
</dbReference>
<dbReference type="InterPro" id="IPR029061">
    <property type="entry name" value="THDP-binding"/>
</dbReference>
<evidence type="ECO:0000313" key="7">
    <source>
        <dbReference type="EMBL" id="MEV0364724.1"/>
    </source>
</evidence>
<dbReference type="RefSeq" id="WP_357980131.1">
    <property type="nucleotide sequence ID" value="NZ_JBFAIH010000010.1"/>
</dbReference>
<evidence type="ECO:0000259" key="6">
    <source>
        <dbReference type="Pfam" id="PF02776"/>
    </source>
</evidence>
<comment type="pathway">
    <text evidence="1">Amino-acid biosynthesis; L-isoleucine biosynthesis; L-isoleucine from 2-oxobutanoate: step 1/4.</text>
</comment>
<protein>
    <recommendedName>
        <fullName evidence="4">acetolactate synthase</fullName>
        <ecNumber evidence="4">2.2.1.6</ecNumber>
    </recommendedName>
</protein>
<comment type="caution">
    <text evidence="7">The sequence shown here is derived from an EMBL/GenBank/DDBJ whole genome shotgun (WGS) entry which is preliminary data.</text>
</comment>
<name>A0ABV3FAJ8_9NOCA</name>
<keyword evidence="5" id="KW-0100">Branched-chain amino acid biosynthesis</keyword>
<evidence type="ECO:0000256" key="2">
    <source>
        <dbReference type="ARBA" id="ARBA00005025"/>
    </source>
</evidence>
<dbReference type="Gene3D" id="3.40.50.970">
    <property type="match status" value="1"/>
</dbReference>
<feature type="domain" description="Thiamine pyrophosphate enzyme N-terminal TPP-binding" evidence="6">
    <location>
        <begin position="13"/>
        <end position="89"/>
    </location>
</feature>
<evidence type="ECO:0000256" key="4">
    <source>
        <dbReference type="ARBA" id="ARBA00013145"/>
    </source>
</evidence>
<dbReference type="CDD" id="cd07035">
    <property type="entry name" value="TPP_PYR_POX_like"/>
    <property type="match status" value="1"/>
</dbReference>
<dbReference type="InterPro" id="IPR012001">
    <property type="entry name" value="Thiamin_PyroP_enz_TPP-bd_dom"/>
</dbReference>
<organism evidence="7 8">
    <name type="scientific">Nocardia fusca</name>
    <dbReference type="NCBI Taxonomy" id="941183"/>
    <lineage>
        <taxon>Bacteria</taxon>
        <taxon>Bacillati</taxon>
        <taxon>Actinomycetota</taxon>
        <taxon>Actinomycetes</taxon>
        <taxon>Mycobacteriales</taxon>
        <taxon>Nocardiaceae</taxon>
        <taxon>Nocardia</taxon>
    </lineage>
</organism>
<dbReference type="EC" id="2.2.1.6" evidence="4"/>
<evidence type="ECO:0000256" key="5">
    <source>
        <dbReference type="ARBA" id="ARBA00023304"/>
    </source>
</evidence>
<comment type="pathway">
    <text evidence="2">Amino-acid biosynthesis; L-valine biosynthesis; L-valine from pyruvate: step 1/4.</text>
</comment>
<evidence type="ECO:0000256" key="1">
    <source>
        <dbReference type="ARBA" id="ARBA00004974"/>
    </source>
</evidence>
<comment type="similarity">
    <text evidence="3">Belongs to the TPP enzyme family.</text>
</comment>
<reference evidence="7 8" key="1">
    <citation type="submission" date="2024-06" db="EMBL/GenBank/DDBJ databases">
        <title>The Natural Products Discovery Center: Release of the First 8490 Sequenced Strains for Exploring Actinobacteria Biosynthetic Diversity.</title>
        <authorList>
            <person name="Kalkreuter E."/>
            <person name="Kautsar S.A."/>
            <person name="Yang D."/>
            <person name="Bader C.D."/>
            <person name="Teijaro C.N."/>
            <person name="Fluegel L."/>
            <person name="Davis C.M."/>
            <person name="Simpson J.R."/>
            <person name="Lauterbach L."/>
            <person name="Steele A.D."/>
            <person name="Gui C."/>
            <person name="Meng S."/>
            <person name="Li G."/>
            <person name="Viehrig K."/>
            <person name="Ye F."/>
            <person name="Su P."/>
            <person name="Kiefer A.F."/>
            <person name="Nichols A."/>
            <person name="Cepeda A.J."/>
            <person name="Yan W."/>
            <person name="Fan B."/>
            <person name="Jiang Y."/>
            <person name="Adhikari A."/>
            <person name="Zheng C.-J."/>
            <person name="Schuster L."/>
            <person name="Cowan T.M."/>
            <person name="Smanski M.J."/>
            <person name="Chevrette M.G."/>
            <person name="De Carvalho L.P.S."/>
            <person name="Shen B."/>
        </authorList>
    </citation>
    <scope>NUCLEOTIDE SEQUENCE [LARGE SCALE GENOMIC DNA]</scope>
    <source>
        <strain evidence="7 8">NPDC050671</strain>
    </source>
</reference>
<accession>A0ABV3FAJ8</accession>
<dbReference type="PANTHER" id="PTHR18968">
    <property type="entry name" value="THIAMINE PYROPHOSPHATE ENZYMES"/>
    <property type="match status" value="1"/>
</dbReference>
<dbReference type="Pfam" id="PF02776">
    <property type="entry name" value="TPP_enzyme_N"/>
    <property type="match status" value="1"/>
</dbReference>
<keyword evidence="8" id="KW-1185">Reference proteome</keyword>
<evidence type="ECO:0000313" key="8">
    <source>
        <dbReference type="Proteomes" id="UP001551658"/>
    </source>
</evidence>
<sequence length="89" mass="9240">MCLYRVRRIDGRLSRALATAGVRHVFGVDAADIEDLYDALVGSEITGVIAEHEFFAAAMADGCARTTGRLGVVAARSAGAAMNLDAGLA</sequence>